<dbReference type="AlphaFoldDB" id="A0A7C9RWU8"/>
<gene>
    <name evidence="2" type="ORF">G7043_34510</name>
</gene>
<proteinExistence type="predicted"/>
<organism evidence="2 3">
    <name type="scientific">Lentzea alba</name>
    <dbReference type="NCBI Taxonomy" id="2714351"/>
    <lineage>
        <taxon>Bacteria</taxon>
        <taxon>Bacillati</taxon>
        <taxon>Actinomycetota</taxon>
        <taxon>Actinomycetes</taxon>
        <taxon>Pseudonocardiales</taxon>
        <taxon>Pseudonocardiaceae</taxon>
        <taxon>Lentzea</taxon>
    </lineage>
</organism>
<feature type="signal peptide" evidence="1">
    <location>
        <begin position="1"/>
        <end position="25"/>
    </location>
</feature>
<dbReference type="Proteomes" id="UP000481360">
    <property type="component" value="Unassembled WGS sequence"/>
</dbReference>
<keyword evidence="3" id="KW-1185">Reference proteome</keyword>
<dbReference type="RefSeq" id="WP_166052841.1">
    <property type="nucleotide sequence ID" value="NZ_JAAMPJ010000011.1"/>
</dbReference>
<evidence type="ECO:0000313" key="2">
    <source>
        <dbReference type="EMBL" id="NGY64046.1"/>
    </source>
</evidence>
<sequence length="48" mass="4838">MKVAVAASAVVALVATALMATPAVASSPVEYVILVQAAPDRTELPEQS</sequence>
<reference evidence="2 3" key="1">
    <citation type="submission" date="2020-03" db="EMBL/GenBank/DDBJ databases">
        <title>Isolation and identification of active actinomycetes.</title>
        <authorList>
            <person name="Sun X."/>
        </authorList>
    </citation>
    <scope>NUCLEOTIDE SEQUENCE [LARGE SCALE GENOMIC DNA]</scope>
    <source>
        <strain evidence="2 3">NEAU-D13</strain>
    </source>
</reference>
<evidence type="ECO:0000313" key="3">
    <source>
        <dbReference type="Proteomes" id="UP000481360"/>
    </source>
</evidence>
<keyword evidence="1" id="KW-0732">Signal</keyword>
<name>A0A7C9RWU8_9PSEU</name>
<accession>A0A7C9RWU8</accession>
<comment type="caution">
    <text evidence="2">The sequence shown here is derived from an EMBL/GenBank/DDBJ whole genome shotgun (WGS) entry which is preliminary data.</text>
</comment>
<dbReference type="EMBL" id="JAAMPJ010000011">
    <property type="protein sequence ID" value="NGY64046.1"/>
    <property type="molecule type" value="Genomic_DNA"/>
</dbReference>
<protein>
    <submittedName>
        <fullName evidence="2">Uncharacterized protein</fullName>
    </submittedName>
</protein>
<evidence type="ECO:0000256" key="1">
    <source>
        <dbReference type="SAM" id="SignalP"/>
    </source>
</evidence>
<feature type="chain" id="PRO_5028924179" evidence="1">
    <location>
        <begin position="26"/>
        <end position="48"/>
    </location>
</feature>